<sequence>MIGDFAAPLPNSEGVVDGSAYLQRALEELRDLTDLKVAGQTLESIVCNRGSCGGRDPAVLTITDKHGLTQRAMNTHLQVVLGGKTLSLGLPVA</sequence>
<evidence type="ECO:0000313" key="2">
    <source>
        <dbReference type="Proteomes" id="UP000004699"/>
    </source>
</evidence>
<dbReference type="STRING" id="565045.NOR51B_2288"/>
<dbReference type="EMBL" id="DS999411">
    <property type="protein sequence ID" value="EED36338.1"/>
    <property type="molecule type" value="Genomic_DNA"/>
</dbReference>
<dbReference type="Proteomes" id="UP000004699">
    <property type="component" value="Unassembled WGS sequence"/>
</dbReference>
<keyword evidence="2" id="KW-1185">Reference proteome</keyword>
<proteinExistence type="predicted"/>
<organism evidence="1 2">
    <name type="scientific">Luminiphilus syltensis NOR5-1B</name>
    <dbReference type="NCBI Taxonomy" id="565045"/>
    <lineage>
        <taxon>Bacteria</taxon>
        <taxon>Pseudomonadati</taxon>
        <taxon>Pseudomonadota</taxon>
        <taxon>Gammaproteobacteria</taxon>
        <taxon>Cellvibrionales</taxon>
        <taxon>Halieaceae</taxon>
        <taxon>Luminiphilus</taxon>
    </lineage>
</organism>
<reference evidence="2" key="1">
    <citation type="journal article" date="2013" name="BMC Microbiol.">
        <title>Taxonomy and evolution of bacteriochlorophyll a-containing members of the OM60/NOR5 clade of marine gammaproteobacteria: description of Luminiphilus syltensis gen. nov., sp. nov., reclassification of Haliea rubra as Pseudohaliea rubra gen. nov., comb. nov., and emendation of Chromatocurvus halotolerans.</title>
        <authorList>
            <person name="Spring S."/>
            <person name="Riedel T."/>
            <person name="Sproer C."/>
            <person name="Yan S."/>
            <person name="Harder J."/>
            <person name="Fuchs B.M."/>
        </authorList>
    </citation>
    <scope>NUCLEOTIDE SEQUENCE [LARGE SCALE GENOMIC DNA]</scope>
    <source>
        <strain evidence="2">NOR51-B</strain>
    </source>
</reference>
<gene>
    <name evidence="1" type="ORF">NOR51B_2288</name>
</gene>
<evidence type="ECO:0000313" key="1">
    <source>
        <dbReference type="EMBL" id="EED36338.1"/>
    </source>
</evidence>
<dbReference type="HOGENOM" id="CLU_2396148_0_0_6"/>
<dbReference type="AlphaFoldDB" id="B8KYB1"/>
<protein>
    <submittedName>
        <fullName evidence="1">Uncharacterized protein</fullName>
    </submittedName>
</protein>
<name>B8KYB1_9GAMM</name>
<accession>B8KYB1</accession>